<dbReference type="InterPro" id="IPR036074">
    <property type="entry name" value="CbiD_sf"/>
</dbReference>
<dbReference type="Proteomes" id="UP001596500">
    <property type="component" value="Unassembled WGS sequence"/>
</dbReference>
<protein>
    <recommendedName>
        <fullName evidence="5">Cobalt-precorrin-5B C(1)-methyltransferase</fullName>
        <ecNumber evidence="5">2.1.1.195</ecNumber>
    </recommendedName>
    <alternativeName>
        <fullName evidence="5">Cobalt-precorrin-6A synthase</fullName>
    </alternativeName>
</protein>
<evidence type="ECO:0000313" key="8">
    <source>
        <dbReference type="Proteomes" id="UP001596500"/>
    </source>
</evidence>
<dbReference type="Pfam" id="PF01888">
    <property type="entry name" value="CbiD"/>
    <property type="match status" value="1"/>
</dbReference>
<dbReference type="GO" id="GO:0032259">
    <property type="term" value="P:methylation"/>
    <property type="evidence" value="ECO:0007669"/>
    <property type="project" value="UniProtKB-KW"/>
</dbReference>
<sequence>MQKQAESETKPLRTGYTTGACATAATKAALLSLITGEAIRDVVIQLPIGQTAAFAMTEVESDGSMAQASTVKDGGDDPDVTHGATIVSTVSWLEEADIQIDGGVGVGRVTKPGLPVPVGEAAINPVPRRMIKETVAAVLAEHGVNRGVRVVVSVPDGEEIAQKTLNARLGIVGGISILGTRGIVVPFSTAAYRASVAQSIQVAKANGCRHLVLTTGGISEKHAMKRFPHLPEEAFIQMGDFVGFALKHAKRVGVERVTLVGMMGKFSKVAQGVMMVHSKSAAVDFDFLAQLAVEAGAPADLVQAVREANSATHAGQLMEEAGRMSFFTRMSQLICQHGLRHVDGGMTVETILVKMKGELLGRAELSDTDGEIDRDRRGREGWADSTLSETD</sequence>
<keyword evidence="1 5" id="KW-0169">Cobalamin biosynthesis</keyword>
<evidence type="ECO:0000256" key="6">
    <source>
        <dbReference type="SAM" id="MobiDB-lite"/>
    </source>
</evidence>
<reference evidence="8" key="1">
    <citation type="journal article" date="2019" name="Int. J. Syst. Evol. Microbiol.">
        <title>The Global Catalogue of Microorganisms (GCM) 10K type strain sequencing project: providing services to taxonomists for standard genome sequencing and annotation.</title>
        <authorList>
            <consortium name="The Broad Institute Genomics Platform"/>
            <consortium name="The Broad Institute Genome Sequencing Center for Infectious Disease"/>
            <person name="Wu L."/>
            <person name="Ma J."/>
        </authorList>
    </citation>
    <scope>NUCLEOTIDE SEQUENCE [LARGE SCALE GENOMIC DNA]</scope>
    <source>
        <strain evidence="8">CGMCC 1.12942</strain>
    </source>
</reference>
<evidence type="ECO:0000313" key="7">
    <source>
        <dbReference type="EMBL" id="MFC7440419.1"/>
    </source>
</evidence>
<dbReference type="EC" id="2.1.1.195" evidence="5"/>
<comment type="catalytic activity">
    <reaction evidence="5">
        <text>Co-precorrin-5B + S-adenosyl-L-methionine = Co-precorrin-6A + S-adenosyl-L-homocysteine</text>
        <dbReference type="Rhea" id="RHEA:26285"/>
        <dbReference type="ChEBI" id="CHEBI:57856"/>
        <dbReference type="ChEBI" id="CHEBI:59789"/>
        <dbReference type="ChEBI" id="CHEBI:60063"/>
        <dbReference type="ChEBI" id="CHEBI:60064"/>
        <dbReference type="EC" id="2.1.1.195"/>
    </reaction>
</comment>
<feature type="compositionally biased region" description="Basic and acidic residues" evidence="6">
    <location>
        <begin position="369"/>
        <end position="382"/>
    </location>
</feature>
<dbReference type="NCBIfam" id="NF000849">
    <property type="entry name" value="PRK00075.1-1"/>
    <property type="match status" value="1"/>
</dbReference>
<dbReference type="PANTHER" id="PTHR35863">
    <property type="entry name" value="COBALT-PRECORRIN-5B C(1)-METHYLTRANSFERASE"/>
    <property type="match status" value="1"/>
</dbReference>
<dbReference type="RefSeq" id="WP_379863675.1">
    <property type="nucleotide sequence ID" value="NZ_JBHTBW010000011.1"/>
</dbReference>
<organism evidence="7 8">
    <name type="scientific">Laceyella putida</name>
    <dbReference type="NCBI Taxonomy" id="110101"/>
    <lineage>
        <taxon>Bacteria</taxon>
        <taxon>Bacillati</taxon>
        <taxon>Bacillota</taxon>
        <taxon>Bacilli</taxon>
        <taxon>Bacillales</taxon>
        <taxon>Thermoactinomycetaceae</taxon>
        <taxon>Laceyella</taxon>
    </lineage>
</organism>
<comment type="caution">
    <text evidence="7">The sequence shown here is derived from an EMBL/GenBank/DDBJ whole genome shotgun (WGS) entry which is preliminary data.</text>
</comment>
<dbReference type="EMBL" id="JBHTBW010000011">
    <property type="protein sequence ID" value="MFC7440419.1"/>
    <property type="molecule type" value="Genomic_DNA"/>
</dbReference>
<keyword evidence="2 5" id="KW-0489">Methyltransferase</keyword>
<dbReference type="PIRSF" id="PIRSF026782">
    <property type="entry name" value="CbiD"/>
    <property type="match status" value="1"/>
</dbReference>
<comment type="similarity">
    <text evidence="5">Belongs to the CbiD family.</text>
</comment>
<evidence type="ECO:0000256" key="4">
    <source>
        <dbReference type="ARBA" id="ARBA00022691"/>
    </source>
</evidence>
<accession>A0ABW2RHD4</accession>
<evidence type="ECO:0000256" key="1">
    <source>
        <dbReference type="ARBA" id="ARBA00022573"/>
    </source>
</evidence>
<dbReference type="SUPFAM" id="SSF111342">
    <property type="entry name" value="CbiD-like"/>
    <property type="match status" value="1"/>
</dbReference>
<comment type="pathway">
    <text evidence="5">Cofactor biosynthesis; adenosylcobalamin biosynthesis; cob(II)yrinate a,c-diamide from sirohydrochlorin (anaerobic route): step 6/10.</text>
</comment>
<proteinExistence type="inferred from homology"/>
<name>A0ABW2RHD4_9BACL</name>
<dbReference type="HAMAP" id="MF_00787">
    <property type="entry name" value="CbiD"/>
    <property type="match status" value="1"/>
</dbReference>
<keyword evidence="4 5" id="KW-0949">S-adenosyl-L-methionine</keyword>
<dbReference type="Gene3D" id="3.30.2110.10">
    <property type="entry name" value="CbiD-like"/>
    <property type="match status" value="1"/>
</dbReference>
<dbReference type="PANTHER" id="PTHR35863:SF1">
    <property type="entry name" value="COBALT-PRECORRIN-5B C(1)-METHYLTRANSFERASE"/>
    <property type="match status" value="1"/>
</dbReference>
<gene>
    <name evidence="5" type="primary">cbiD</name>
    <name evidence="7" type="ORF">ACFQNG_04530</name>
</gene>
<evidence type="ECO:0000256" key="3">
    <source>
        <dbReference type="ARBA" id="ARBA00022679"/>
    </source>
</evidence>
<evidence type="ECO:0000256" key="2">
    <source>
        <dbReference type="ARBA" id="ARBA00022603"/>
    </source>
</evidence>
<keyword evidence="8" id="KW-1185">Reference proteome</keyword>
<evidence type="ECO:0000256" key="5">
    <source>
        <dbReference type="HAMAP-Rule" id="MF_00787"/>
    </source>
</evidence>
<dbReference type="InterPro" id="IPR002748">
    <property type="entry name" value="CbiD"/>
</dbReference>
<comment type="function">
    <text evidence="5">Catalyzes the methylation of C-1 in cobalt-precorrin-5B to form cobalt-precorrin-6A.</text>
</comment>
<feature type="region of interest" description="Disordered" evidence="6">
    <location>
        <begin position="369"/>
        <end position="391"/>
    </location>
</feature>
<keyword evidence="3 5" id="KW-0808">Transferase</keyword>
<dbReference type="NCBIfam" id="TIGR00312">
    <property type="entry name" value="cbiD"/>
    <property type="match status" value="1"/>
</dbReference>
<dbReference type="GO" id="GO:0008168">
    <property type="term" value="F:methyltransferase activity"/>
    <property type="evidence" value="ECO:0007669"/>
    <property type="project" value="UniProtKB-KW"/>
</dbReference>